<keyword evidence="1" id="KW-0472">Membrane</keyword>
<feature type="transmembrane region" description="Helical" evidence="1">
    <location>
        <begin position="124"/>
        <end position="141"/>
    </location>
</feature>
<evidence type="ECO:0000313" key="3">
    <source>
        <dbReference type="Proteomes" id="UP000239590"/>
    </source>
</evidence>
<feature type="transmembrane region" description="Helical" evidence="1">
    <location>
        <begin position="85"/>
        <end position="104"/>
    </location>
</feature>
<dbReference type="RefSeq" id="WP_104710831.1">
    <property type="nucleotide sequence ID" value="NZ_PTRA01000001.1"/>
</dbReference>
<keyword evidence="3" id="KW-1185">Reference proteome</keyword>
<proteinExistence type="predicted"/>
<accession>A0A2S7INS8</accession>
<sequence length="144" mass="14750">MDSLAATTSGFVGACTLTLLHETARKTVPNAPRIDILGKRALSKILPSGISPSEETLHKASLAGDIASNATYYGLVSLDSPKNGVRNGAILGLAAGLGAVFLPGPLGLGEKPSNRTTATQLMTMGWYLAGGLAAGLTYRLLGKK</sequence>
<gene>
    <name evidence="2" type="ORF">C5O19_06935</name>
</gene>
<dbReference type="OrthoDB" id="677977at2"/>
<organism evidence="2 3">
    <name type="scientific">Siphonobacter curvatus</name>
    <dbReference type="NCBI Taxonomy" id="2094562"/>
    <lineage>
        <taxon>Bacteria</taxon>
        <taxon>Pseudomonadati</taxon>
        <taxon>Bacteroidota</taxon>
        <taxon>Cytophagia</taxon>
        <taxon>Cytophagales</taxon>
        <taxon>Cytophagaceae</taxon>
        <taxon>Siphonobacter</taxon>
    </lineage>
</organism>
<keyword evidence="1" id="KW-1133">Transmembrane helix</keyword>
<dbReference type="Proteomes" id="UP000239590">
    <property type="component" value="Unassembled WGS sequence"/>
</dbReference>
<reference evidence="3" key="1">
    <citation type="submission" date="2018-02" db="EMBL/GenBank/DDBJ databases">
        <title>Genome sequencing of Solimonas sp. HR-BB.</title>
        <authorList>
            <person name="Lee Y."/>
            <person name="Jeon C.O."/>
        </authorList>
    </citation>
    <scope>NUCLEOTIDE SEQUENCE [LARGE SCALE GENOMIC DNA]</scope>
    <source>
        <strain evidence="3">HR-U</strain>
    </source>
</reference>
<keyword evidence="1" id="KW-0812">Transmembrane</keyword>
<protein>
    <submittedName>
        <fullName evidence="2">Uncharacterized protein</fullName>
    </submittedName>
</protein>
<dbReference type="AlphaFoldDB" id="A0A2S7INS8"/>
<dbReference type="EMBL" id="PTRA01000001">
    <property type="protein sequence ID" value="PQA59382.1"/>
    <property type="molecule type" value="Genomic_DNA"/>
</dbReference>
<evidence type="ECO:0000313" key="2">
    <source>
        <dbReference type="EMBL" id="PQA59382.1"/>
    </source>
</evidence>
<comment type="caution">
    <text evidence="2">The sequence shown here is derived from an EMBL/GenBank/DDBJ whole genome shotgun (WGS) entry which is preliminary data.</text>
</comment>
<name>A0A2S7INS8_9BACT</name>
<evidence type="ECO:0000256" key="1">
    <source>
        <dbReference type="SAM" id="Phobius"/>
    </source>
</evidence>